<evidence type="ECO:0000256" key="7">
    <source>
        <dbReference type="PIRNR" id="PIRNR010045"/>
    </source>
</evidence>
<reference evidence="10" key="3">
    <citation type="submission" date="2015-02" db="UniProtKB">
        <authorList>
            <consortium name="EnsemblProtists"/>
        </authorList>
    </citation>
    <scope>IDENTIFICATION</scope>
    <source>
        <strain evidence="10">DAOM BR144</strain>
    </source>
</reference>
<name>K3WAK6_GLOUD</name>
<feature type="transmembrane region" description="Helical" evidence="9">
    <location>
        <begin position="119"/>
        <end position="140"/>
    </location>
</feature>
<dbReference type="Pfam" id="PF01956">
    <property type="entry name" value="EMC3_TMCO1"/>
    <property type="match status" value="1"/>
</dbReference>
<organism evidence="10 11">
    <name type="scientific">Globisporangium ultimum (strain ATCC 200006 / CBS 805.95 / DAOM BR144)</name>
    <name type="common">Pythium ultimum</name>
    <dbReference type="NCBI Taxonomy" id="431595"/>
    <lineage>
        <taxon>Eukaryota</taxon>
        <taxon>Sar</taxon>
        <taxon>Stramenopiles</taxon>
        <taxon>Oomycota</taxon>
        <taxon>Peronosporomycetes</taxon>
        <taxon>Pythiales</taxon>
        <taxon>Pythiaceae</taxon>
        <taxon>Globisporangium</taxon>
    </lineage>
</organism>
<protein>
    <recommendedName>
        <fullName evidence="3 7">ER membrane protein complex subunit 3</fullName>
    </recommendedName>
</protein>
<dbReference type="PIRSF" id="PIRSF010045">
    <property type="entry name" value="DUF850_TM_euk"/>
    <property type="match status" value="1"/>
</dbReference>
<dbReference type="STRING" id="431595.K3WAK6"/>
<sequence>MVEIILDPSIRDWVVLPMVIIFGCSAMVRHYVTLLLKTEKIATVDEMRPMNTVKRAQMTRINSKFITNDAFAMRKHYYTASQKKHGMKGALREKVKSEAMNQMMNPNSMLEMMKGNMTFMVSNFVMMGLMSYFFGGFVLAKVPFSLTQKFKSMLQRGIELNTLDVSYVSSVSWYFLVMFGMRGFLSLILGEQSASDDSKAMQMQMGMGAGPNVGFDAPKVYKQERVSLRLHSHEWFLEHAEKKLLGEPIPKKPTPAAATSTSSYTSTTTTTEKRSSKFNKVQKKR</sequence>
<dbReference type="FunCoup" id="K3WAK6">
    <property type="interactions" value="248"/>
</dbReference>
<evidence type="ECO:0000256" key="3">
    <source>
        <dbReference type="ARBA" id="ARBA00020822"/>
    </source>
</evidence>
<dbReference type="GO" id="GO:0072546">
    <property type="term" value="C:EMC complex"/>
    <property type="evidence" value="ECO:0007669"/>
    <property type="project" value="TreeGrafter"/>
</dbReference>
<dbReference type="PANTHER" id="PTHR13116:SF5">
    <property type="entry name" value="ER MEMBRANE PROTEIN COMPLEX SUBUNIT 3"/>
    <property type="match status" value="1"/>
</dbReference>
<accession>K3WAK6</accession>
<dbReference type="EMBL" id="GL376634">
    <property type="status" value="NOT_ANNOTATED_CDS"/>
    <property type="molecule type" value="Genomic_DNA"/>
</dbReference>
<dbReference type="OMA" id="KDMDPRW"/>
<dbReference type="InterPro" id="IPR008568">
    <property type="entry name" value="EMC3"/>
</dbReference>
<dbReference type="VEuPathDB" id="FungiDB:PYU1_G001995"/>
<feature type="transmembrane region" description="Helical" evidence="9">
    <location>
        <begin position="13"/>
        <end position="32"/>
    </location>
</feature>
<keyword evidence="4 9" id="KW-0812">Transmembrane</keyword>
<feature type="transmembrane region" description="Helical" evidence="9">
    <location>
        <begin position="171"/>
        <end position="189"/>
    </location>
</feature>
<evidence type="ECO:0000313" key="10">
    <source>
        <dbReference type="EnsemblProtists" id="PYU1_T001997"/>
    </source>
</evidence>
<dbReference type="HOGENOM" id="CLU_060791_0_0_1"/>
<keyword evidence="5 9" id="KW-1133">Transmembrane helix</keyword>
<evidence type="ECO:0000256" key="8">
    <source>
        <dbReference type="SAM" id="MobiDB-lite"/>
    </source>
</evidence>
<evidence type="ECO:0000256" key="6">
    <source>
        <dbReference type="ARBA" id="ARBA00023136"/>
    </source>
</evidence>
<dbReference type="Proteomes" id="UP000019132">
    <property type="component" value="Unassembled WGS sequence"/>
</dbReference>
<comment type="similarity">
    <text evidence="2 7">Belongs to the EMC3 family.</text>
</comment>
<comment type="subcellular location">
    <subcellularLocation>
        <location evidence="1">Membrane</location>
        <topology evidence="1">Multi-pass membrane protein</topology>
    </subcellularLocation>
</comment>
<reference evidence="11" key="2">
    <citation type="submission" date="2010-04" db="EMBL/GenBank/DDBJ databases">
        <authorList>
            <person name="Buell R."/>
            <person name="Hamilton J."/>
            <person name="Hostetler J."/>
        </authorList>
    </citation>
    <scope>NUCLEOTIDE SEQUENCE [LARGE SCALE GENOMIC DNA]</scope>
    <source>
        <strain evidence="11">DAOM:BR144</strain>
    </source>
</reference>
<feature type="region of interest" description="Disordered" evidence="8">
    <location>
        <begin position="246"/>
        <end position="285"/>
    </location>
</feature>
<keyword evidence="6 9" id="KW-0472">Membrane</keyword>
<dbReference type="SMART" id="SM01415">
    <property type="entry name" value="DUF106"/>
    <property type="match status" value="1"/>
</dbReference>
<evidence type="ECO:0000256" key="4">
    <source>
        <dbReference type="ARBA" id="ARBA00022692"/>
    </source>
</evidence>
<feature type="compositionally biased region" description="Low complexity" evidence="8">
    <location>
        <begin position="254"/>
        <end position="270"/>
    </location>
</feature>
<dbReference type="InterPro" id="IPR002809">
    <property type="entry name" value="EMC3/TMCO1"/>
</dbReference>
<evidence type="ECO:0000256" key="1">
    <source>
        <dbReference type="ARBA" id="ARBA00004141"/>
    </source>
</evidence>
<evidence type="ECO:0000313" key="11">
    <source>
        <dbReference type="Proteomes" id="UP000019132"/>
    </source>
</evidence>
<evidence type="ECO:0000256" key="9">
    <source>
        <dbReference type="SAM" id="Phobius"/>
    </source>
</evidence>
<dbReference type="InParanoid" id="K3WAK6"/>
<dbReference type="AlphaFoldDB" id="K3WAK6"/>
<evidence type="ECO:0000256" key="5">
    <source>
        <dbReference type="ARBA" id="ARBA00022989"/>
    </source>
</evidence>
<evidence type="ECO:0000256" key="2">
    <source>
        <dbReference type="ARBA" id="ARBA00005376"/>
    </source>
</evidence>
<reference evidence="11" key="1">
    <citation type="journal article" date="2010" name="Genome Biol.">
        <title>Genome sequence of the necrotrophic plant pathogen Pythium ultimum reveals original pathogenicity mechanisms and effector repertoire.</title>
        <authorList>
            <person name="Levesque C.A."/>
            <person name="Brouwer H."/>
            <person name="Cano L."/>
            <person name="Hamilton J.P."/>
            <person name="Holt C."/>
            <person name="Huitema E."/>
            <person name="Raffaele S."/>
            <person name="Robideau G.P."/>
            <person name="Thines M."/>
            <person name="Win J."/>
            <person name="Zerillo M.M."/>
            <person name="Beakes G.W."/>
            <person name="Boore J.L."/>
            <person name="Busam D."/>
            <person name="Dumas B."/>
            <person name="Ferriera S."/>
            <person name="Fuerstenberg S.I."/>
            <person name="Gachon C.M."/>
            <person name="Gaulin E."/>
            <person name="Govers F."/>
            <person name="Grenville-Briggs L."/>
            <person name="Horner N."/>
            <person name="Hostetler J."/>
            <person name="Jiang R.H."/>
            <person name="Johnson J."/>
            <person name="Krajaejun T."/>
            <person name="Lin H."/>
            <person name="Meijer H.J."/>
            <person name="Moore B."/>
            <person name="Morris P."/>
            <person name="Phuntmart V."/>
            <person name="Puiu D."/>
            <person name="Shetty J."/>
            <person name="Stajich J.E."/>
            <person name="Tripathy S."/>
            <person name="Wawra S."/>
            <person name="van West P."/>
            <person name="Whitty B.R."/>
            <person name="Coutinho P.M."/>
            <person name="Henrissat B."/>
            <person name="Martin F."/>
            <person name="Thomas P.D."/>
            <person name="Tyler B.M."/>
            <person name="De Vries R.P."/>
            <person name="Kamoun S."/>
            <person name="Yandell M."/>
            <person name="Tisserat N."/>
            <person name="Buell C.R."/>
        </authorList>
    </citation>
    <scope>NUCLEOTIDE SEQUENCE</scope>
    <source>
        <strain evidence="11">DAOM:BR144</strain>
    </source>
</reference>
<feature type="compositionally biased region" description="Basic residues" evidence="8">
    <location>
        <begin position="276"/>
        <end position="285"/>
    </location>
</feature>
<proteinExistence type="inferred from homology"/>
<keyword evidence="11" id="KW-1185">Reference proteome</keyword>
<dbReference type="EnsemblProtists" id="PYU1_T001997">
    <property type="protein sequence ID" value="PYU1_T001997"/>
    <property type="gene ID" value="PYU1_G001995"/>
</dbReference>
<dbReference type="PANTHER" id="PTHR13116">
    <property type="entry name" value="ER MEMBRANE PROTEIN COMPLEX SUBUNIT 3"/>
    <property type="match status" value="1"/>
</dbReference>
<dbReference type="GO" id="GO:0034975">
    <property type="term" value="P:protein folding in endoplasmic reticulum"/>
    <property type="evidence" value="ECO:0007669"/>
    <property type="project" value="TreeGrafter"/>
</dbReference>
<dbReference type="eggNOG" id="KOG3188">
    <property type="taxonomic scope" value="Eukaryota"/>
</dbReference>